<protein>
    <submittedName>
        <fullName evidence="1">Uncharacterized protein</fullName>
    </submittedName>
</protein>
<accession>A0A9W8XFU9</accession>
<organism evidence="1 2">
    <name type="scientific">Didymosphaeria variabile</name>
    <dbReference type="NCBI Taxonomy" id="1932322"/>
    <lineage>
        <taxon>Eukaryota</taxon>
        <taxon>Fungi</taxon>
        <taxon>Dikarya</taxon>
        <taxon>Ascomycota</taxon>
        <taxon>Pezizomycotina</taxon>
        <taxon>Dothideomycetes</taxon>
        <taxon>Pleosporomycetidae</taxon>
        <taxon>Pleosporales</taxon>
        <taxon>Massarineae</taxon>
        <taxon>Didymosphaeriaceae</taxon>
        <taxon>Didymosphaeria</taxon>
    </lineage>
</organism>
<name>A0A9W8XFU9_9PLEO</name>
<dbReference type="EMBL" id="JAPEUX010000006">
    <property type="protein sequence ID" value="KAJ4349869.1"/>
    <property type="molecule type" value="Genomic_DNA"/>
</dbReference>
<evidence type="ECO:0000313" key="1">
    <source>
        <dbReference type="EMBL" id="KAJ4349869.1"/>
    </source>
</evidence>
<evidence type="ECO:0000313" key="2">
    <source>
        <dbReference type="Proteomes" id="UP001140513"/>
    </source>
</evidence>
<dbReference type="Proteomes" id="UP001140513">
    <property type="component" value="Unassembled WGS sequence"/>
</dbReference>
<dbReference type="GeneID" id="80912018"/>
<reference evidence="1" key="1">
    <citation type="submission" date="2022-10" db="EMBL/GenBank/DDBJ databases">
        <title>Tapping the CABI collections for fungal endophytes: first genome assemblies for Collariella, Neodidymelliopsis, Ascochyta clinopodiicola, Didymella pomorum, Didymosphaeria variabile, Neocosmospora piperis and Neocucurbitaria cava.</title>
        <authorList>
            <person name="Hill R."/>
        </authorList>
    </citation>
    <scope>NUCLEOTIDE SEQUENCE</scope>
    <source>
        <strain evidence="1">IMI 356815</strain>
    </source>
</reference>
<dbReference type="RefSeq" id="XP_056068799.1">
    <property type="nucleotide sequence ID" value="XM_056217243.1"/>
</dbReference>
<dbReference type="AlphaFoldDB" id="A0A9W8XFU9"/>
<sequence length="194" mass="21108">MEQRSWFQSFSPAAASHAHHPQFVEAHPEIAISIIAQGGHLEVTDHLLWADQGEDFLHADALGRHLEHTEADIEAGEPEVEEEVSAVVEMTMDTDLDAQCLAHDLDHLDEAYHIHDRPREAHRRGAVEEVEAVTEGEILPRAEAVAVALVVEGVQVTVHTVATVGVEAGAGVEGVVLPGDRNAASKIITRFHTR</sequence>
<gene>
    <name evidence="1" type="ORF">N0V89_008488</name>
</gene>
<keyword evidence="2" id="KW-1185">Reference proteome</keyword>
<comment type="caution">
    <text evidence="1">The sequence shown here is derived from an EMBL/GenBank/DDBJ whole genome shotgun (WGS) entry which is preliminary data.</text>
</comment>
<proteinExistence type="predicted"/>